<dbReference type="Gene3D" id="3.30.560.10">
    <property type="entry name" value="Glucose Oxidase, domain 3"/>
    <property type="match status" value="1"/>
</dbReference>
<keyword evidence="7" id="KW-0325">Glycoprotein</keyword>
<dbReference type="Pfam" id="PF05199">
    <property type="entry name" value="GMC_oxred_C"/>
    <property type="match status" value="1"/>
</dbReference>
<sequence>MPIVTAAQFISTKFDYIIVGGGTSGLTLAARLSEDPKVNVGVVEAGGDVFHTPQIDIPGMMGSLIADPTYDWCFPSVPQTHSHNRVVLQPRGKGLGGSTLINLMAMLRPCKDEFDVLEEIGNKGWNWESLLACMKKSETAIPSNLSPEVSQEFAVPSDYVPHGTQGPIIKSFPFRWSKLHSLVVDTAVALGLPRTFKTGSGSTVGVSSSFKSVNPKTATRCSSASSYYEPNASRPNLLVLTHAHVTKVILQAENDGSQRAVGVEFSIGGTRSSVIGVKKEVVLSAGTFQTPQILELSGIGNPDLLAKHGIASVINLPGVGENLQDHISIQSIAEVDSSHETLEVLADPEQLKLHTELYKTQEGLFTTSAAVGFLFASAEQIGSKDKVSQWQAQADVHSAKAMAAISDPTLKEGLKKQYDIQKRWFSDVEQPQAEIILATAQWPNPDLIPTPGKRYVTMFTALLHPLSRGSVHISSSDPIAHPAIDPNYFGHEADLDLFVESLELTLKIYETPPFAETYRGLVIPRPEALEGLSKEERRNYLKSYIKDRCSPIWHPVGTASMLPREQGGVVDSKLKVYGTTNLRVVDLSILPLELSTHLQTTAYAVGEKAAEIFKTLV</sequence>
<feature type="binding site" evidence="9">
    <location>
        <position position="245"/>
    </location>
    <ligand>
        <name>FAD</name>
        <dbReference type="ChEBI" id="CHEBI:57692"/>
    </ligand>
</feature>
<dbReference type="Pfam" id="PF00732">
    <property type="entry name" value="GMC_oxred_N"/>
    <property type="match status" value="1"/>
</dbReference>
<dbReference type="PROSITE" id="PS00624">
    <property type="entry name" value="GMC_OXRED_2"/>
    <property type="match status" value="1"/>
</dbReference>
<evidence type="ECO:0000256" key="7">
    <source>
        <dbReference type="ARBA" id="ARBA00023180"/>
    </source>
</evidence>
<evidence type="ECO:0000256" key="3">
    <source>
        <dbReference type="ARBA" id="ARBA00022630"/>
    </source>
</evidence>
<evidence type="ECO:0000256" key="4">
    <source>
        <dbReference type="ARBA" id="ARBA00022729"/>
    </source>
</evidence>
<feature type="domain" description="Glucose-methanol-choline oxidoreductase N-terminal" evidence="10">
    <location>
        <begin position="286"/>
        <end position="300"/>
    </location>
</feature>
<dbReference type="Gene3D" id="3.50.50.60">
    <property type="entry name" value="FAD/NAD(P)-binding domain"/>
    <property type="match status" value="1"/>
</dbReference>
<dbReference type="GO" id="GO:0016614">
    <property type="term" value="F:oxidoreductase activity, acting on CH-OH group of donors"/>
    <property type="evidence" value="ECO:0007669"/>
    <property type="project" value="InterPro"/>
</dbReference>
<keyword evidence="5 9" id="KW-0274">FAD</keyword>
<dbReference type="InterPro" id="IPR007867">
    <property type="entry name" value="GMC_OxRtase_C"/>
</dbReference>
<evidence type="ECO:0000256" key="6">
    <source>
        <dbReference type="ARBA" id="ARBA00023002"/>
    </source>
</evidence>
<keyword evidence="12" id="KW-1185">Reference proteome</keyword>
<dbReference type="PIRSF" id="PIRSF000137">
    <property type="entry name" value="Alcohol_oxidase"/>
    <property type="match status" value="1"/>
</dbReference>
<dbReference type="InterPro" id="IPR012132">
    <property type="entry name" value="GMC_OxRdtase"/>
</dbReference>
<organism evidence="11 12">
    <name type="scientific">Collybia nuda</name>
    <dbReference type="NCBI Taxonomy" id="64659"/>
    <lineage>
        <taxon>Eukaryota</taxon>
        <taxon>Fungi</taxon>
        <taxon>Dikarya</taxon>
        <taxon>Basidiomycota</taxon>
        <taxon>Agaricomycotina</taxon>
        <taxon>Agaricomycetes</taxon>
        <taxon>Agaricomycetidae</taxon>
        <taxon>Agaricales</taxon>
        <taxon>Tricholomatineae</taxon>
        <taxon>Clitocybaceae</taxon>
        <taxon>Collybia</taxon>
    </lineage>
</organism>
<feature type="binding site" evidence="9">
    <location>
        <begin position="23"/>
        <end position="24"/>
    </location>
    <ligand>
        <name>FAD</name>
        <dbReference type="ChEBI" id="CHEBI:57692"/>
    </ligand>
</feature>
<evidence type="ECO:0000256" key="2">
    <source>
        <dbReference type="ARBA" id="ARBA00010790"/>
    </source>
</evidence>
<keyword evidence="6" id="KW-0560">Oxidoreductase</keyword>
<gene>
    <name evidence="11" type="ORF">BDZ94DRAFT_1264626</name>
</gene>
<comment type="cofactor">
    <cofactor evidence="1 9">
        <name>FAD</name>
        <dbReference type="ChEBI" id="CHEBI:57692"/>
    </cofactor>
</comment>
<dbReference type="Proteomes" id="UP000807353">
    <property type="component" value="Unassembled WGS sequence"/>
</dbReference>
<dbReference type="GO" id="GO:0050660">
    <property type="term" value="F:flavin adenine dinucleotide binding"/>
    <property type="evidence" value="ECO:0007669"/>
    <property type="project" value="InterPro"/>
</dbReference>
<feature type="active site" description="Proton donor" evidence="8">
    <location>
        <position position="554"/>
    </location>
</feature>
<dbReference type="AlphaFoldDB" id="A0A9P5Y2J3"/>
<comment type="similarity">
    <text evidence="2">Belongs to the GMC oxidoreductase family.</text>
</comment>
<evidence type="ECO:0000256" key="1">
    <source>
        <dbReference type="ARBA" id="ARBA00001974"/>
    </source>
</evidence>
<protein>
    <submittedName>
        <fullName evidence="11">Alcohol oxidase</fullName>
    </submittedName>
</protein>
<keyword evidence="4" id="KW-0732">Signal</keyword>
<proteinExistence type="inferred from homology"/>
<reference evidence="11" key="1">
    <citation type="submission" date="2020-11" db="EMBL/GenBank/DDBJ databases">
        <authorList>
            <consortium name="DOE Joint Genome Institute"/>
            <person name="Ahrendt S."/>
            <person name="Riley R."/>
            <person name="Andreopoulos W."/>
            <person name="Labutti K."/>
            <person name="Pangilinan J."/>
            <person name="Ruiz-Duenas F.J."/>
            <person name="Barrasa J.M."/>
            <person name="Sanchez-Garcia M."/>
            <person name="Camarero S."/>
            <person name="Miyauchi S."/>
            <person name="Serrano A."/>
            <person name="Linde D."/>
            <person name="Babiker R."/>
            <person name="Drula E."/>
            <person name="Ayuso-Fernandez I."/>
            <person name="Pacheco R."/>
            <person name="Padilla G."/>
            <person name="Ferreira P."/>
            <person name="Barriuso J."/>
            <person name="Kellner H."/>
            <person name="Castanera R."/>
            <person name="Alfaro M."/>
            <person name="Ramirez L."/>
            <person name="Pisabarro A.G."/>
            <person name="Kuo A."/>
            <person name="Tritt A."/>
            <person name="Lipzen A."/>
            <person name="He G."/>
            <person name="Yan M."/>
            <person name="Ng V."/>
            <person name="Cullen D."/>
            <person name="Martin F."/>
            <person name="Rosso M.-N."/>
            <person name="Henrissat B."/>
            <person name="Hibbett D."/>
            <person name="Martinez A.T."/>
            <person name="Grigoriev I.V."/>
        </authorList>
    </citation>
    <scope>NUCLEOTIDE SEQUENCE</scope>
    <source>
        <strain evidence="11">CBS 247.69</strain>
    </source>
</reference>
<feature type="binding site" evidence="9">
    <location>
        <begin position="553"/>
        <end position="554"/>
    </location>
    <ligand>
        <name>FAD</name>
        <dbReference type="ChEBI" id="CHEBI:57692"/>
    </ligand>
</feature>
<evidence type="ECO:0000256" key="5">
    <source>
        <dbReference type="ARBA" id="ARBA00022827"/>
    </source>
</evidence>
<evidence type="ECO:0000259" key="10">
    <source>
        <dbReference type="PROSITE" id="PS00624"/>
    </source>
</evidence>
<dbReference type="PANTHER" id="PTHR11552:SF201">
    <property type="entry name" value="GLUCOSE-METHANOL-CHOLINE OXIDOREDUCTASE N-TERMINAL DOMAIN-CONTAINING PROTEIN"/>
    <property type="match status" value="1"/>
</dbReference>
<dbReference type="SUPFAM" id="SSF54373">
    <property type="entry name" value="FAD-linked reductases, C-terminal domain"/>
    <property type="match status" value="1"/>
</dbReference>
<dbReference type="EMBL" id="MU150289">
    <property type="protein sequence ID" value="KAF9461114.1"/>
    <property type="molecule type" value="Genomic_DNA"/>
</dbReference>
<evidence type="ECO:0000256" key="8">
    <source>
        <dbReference type="PIRSR" id="PIRSR000137-1"/>
    </source>
</evidence>
<dbReference type="OrthoDB" id="269227at2759"/>
<dbReference type="InterPro" id="IPR036188">
    <property type="entry name" value="FAD/NAD-bd_sf"/>
</dbReference>
<keyword evidence="3" id="KW-0285">Flavoprotein</keyword>
<accession>A0A9P5Y2J3</accession>
<name>A0A9P5Y2J3_9AGAR</name>
<evidence type="ECO:0000256" key="9">
    <source>
        <dbReference type="PIRSR" id="PIRSR000137-2"/>
    </source>
</evidence>
<feature type="active site" description="Proton acceptor" evidence="8">
    <location>
        <position position="597"/>
    </location>
</feature>
<dbReference type="InterPro" id="IPR000172">
    <property type="entry name" value="GMC_OxRdtase_N"/>
</dbReference>
<dbReference type="SUPFAM" id="SSF51905">
    <property type="entry name" value="FAD/NAD(P)-binding domain"/>
    <property type="match status" value="1"/>
</dbReference>
<evidence type="ECO:0000313" key="12">
    <source>
        <dbReference type="Proteomes" id="UP000807353"/>
    </source>
</evidence>
<comment type="caution">
    <text evidence="11">The sequence shown here is derived from an EMBL/GenBank/DDBJ whole genome shotgun (WGS) entry which is preliminary data.</text>
</comment>
<evidence type="ECO:0000313" key="11">
    <source>
        <dbReference type="EMBL" id="KAF9461114.1"/>
    </source>
</evidence>
<dbReference type="PANTHER" id="PTHR11552">
    <property type="entry name" value="GLUCOSE-METHANOL-CHOLINE GMC OXIDOREDUCTASE"/>
    <property type="match status" value="1"/>
</dbReference>